<comment type="similarity">
    <text evidence="1">Belongs to the transferase hexapeptide repeat family.</text>
</comment>
<gene>
    <name evidence="2" type="ORF">FUA24_06350</name>
</gene>
<dbReference type="InterPro" id="IPR001451">
    <property type="entry name" value="Hexapep"/>
</dbReference>
<dbReference type="InterPro" id="IPR050179">
    <property type="entry name" value="Trans_hexapeptide_repeat"/>
</dbReference>
<dbReference type="Pfam" id="PF00132">
    <property type="entry name" value="Hexapep"/>
    <property type="match status" value="1"/>
</dbReference>
<evidence type="ECO:0000313" key="3">
    <source>
        <dbReference type="Proteomes" id="UP000323930"/>
    </source>
</evidence>
<reference evidence="2 3" key="1">
    <citation type="submission" date="2019-08" db="EMBL/GenBank/DDBJ databases">
        <title>Seonamhaeicola sediminis sp. nov., isolated from marine sediment.</title>
        <authorList>
            <person name="Cao W.R."/>
        </authorList>
    </citation>
    <scope>NUCLEOTIDE SEQUENCE [LARGE SCALE GENOMIC DNA]</scope>
    <source>
        <strain evidence="2 3">B011</strain>
    </source>
</reference>
<evidence type="ECO:0000256" key="1">
    <source>
        <dbReference type="ARBA" id="ARBA00007274"/>
    </source>
</evidence>
<sequence length="224" mass="24608">MEDNKALHVLGCVPMGLNILFEIAEAAKGINSFKVYKNMPTSDIYEAFKPQENWKVEIYDQGIEDLVFTKQAFLAFSVVGVKSKEKVYKWFKKQTNIEKSQFVNLIHPMSYVSKSVQLNDGLQIEPQCTIAACAKIGFGVNIKRNSSIGHHCQIDDFVTINPGVTISSYVKIGSNTMIGSGVTIKNNTTIGNNCIIGVGSVVVKDIPSNSIAYGNPCKVHKQNA</sequence>
<evidence type="ECO:0000313" key="2">
    <source>
        <dbReference type="EMBL" id="TYA84265.1"/>
    </source>
</evidence>
<name>A0A5D0IKF6_9FLAO</name>
<keyword evidence="2" id="KW-0808">Transferase</keyword>
<dbReference type="InterPro" id="IPR020019">
    <property type="entry name" value="AcTrfase_PglD-like"/>
</dbReference>
<dbReference type="RefSeq" id="WP_148540694.1">
    <property type="nucleotide sequence ID" value="NZ_VSDQ01000409.1"/>
</dbReference>
<accession>A0A5D0IKF6</accession>
<organism evidence="2 3">
    <name type="scientific">Seonamhaeicola marinus</name>
    <dbReference type="NCBI Taxonomy" id="1912246"/>
    <lineage>
        <taxon>Bacteria</taxon>
        <taxon>Pseudomonadati</taxon>
        <taxon>Bacteroidota</taxon>
        <taxon>Flavobacteriia</taxon>
        <taxon>Flavobacteriales</taxon>
        <taxon>Flavobacteriaceae</taxon>
    </lineage>
</organism>
<dbReference type="PANTHER" id="PTHR43300:SF7">
    <property type="entry name" value="UDP-N-ACETYLBACILLOSAMINE N-ACETYLTRANSFERASE"/>
    <property type="match status" value="1"/>
</dbReference>
<dbReference type="EMBL" id="VSDQ01000409">
    <property type="protein sequence ID" value="TYA84265.1"/>
    <property type="molecule type" value="Genomic_DNA"/>
</dbReference>
<dbReference type="SUPFAM" id="SSF51161">
    <property type="entry name" value="Trimeric LpxA-like enzymes"/>
    <property type="match status" value="1"/>
</dbReference>
<keyword evidence="3" id="KW-1185">Reference proteome</keyword>
<dbReference type="Proteomes" id="UP000323930">
    <property type="component" value="Unassembled WGS sequence"/>
</dbReference>
<proteinExistence type="inferred from homology"/>
<comment type="caution">
    <text evidence="2">The sequence shown here is derived from an EMBL/GenBank/DDBJ whole genome shotgun (WGS) entry which is preliminary data.</text>
</comment>
<dbReference type="PANTHER" id="PTHR43300">
    <property type="entry name" value="ACETYLTRANSFERASE"/>
    <property type="match status" value="1"/>
</dbReference>
<dbReference type="AlphaFoldDB" id="A0A5D0IKF6"/>
<dbReference type="GO" id="GO:0016740">
    <property type="term" value="F:transferase activity"/>
    <property type="evidence" value="ECO:0007669"/>
    <property type="project" value="UniProtKB-KW"/>
</dbReference>
<dbReference type="Gene3D" id="2.160.10.10">
    <property type="entry name" value="Hexapeptide repeat proteins"/>
    <property type="match status" value="1"/>
</dbReference>
<protein>
    <submittedName>
        <fullName evidence="2">Acetyltransferase</fullName>
    </submittedName>
</protein>
<dbReference type="InterPro" id="IPR011004">
    <property type="entry name" value="Trimer_LpxA-like_sf"/>
</dbReference>
<dbReference type="CDD" id="cd03360">
    <property type="entry name" value="LbH_AT_putative"/>
    <property type="match status" value="1"/>
</dbReference>
<dbReference type="OrthoDB" id="9794407at2"/>